<keyword evidence="2" id="KW-1185">Reference proteome</keyword>
<dbReference type="KEGG" id="care:LT85_2324"/>
<proteinExistence type="predicted"/>
<dbReference type="EMBL" id="CP009962">
    <property type="protein sequence ID" value="AIY41482.1"/>
    <property type="molecule type" value="Genomic_DNA"/>
</dbReference>
<dbReference type="HOGENOM" id="CLU_080093_0_0_4"/>
<dbReference type="STRING" id="279058.LT85_2324"/>
<dbReference type="Proteomes" id="UP000030302">
    <property type="component" value="Chromosome"/>
</dbReference>
<accession>A0A0A1FF55</accession>
<dbReference type="AlphaFoldDB" id="A0A0A1FF55"/>
<organism evidence="1 2">
    <name type="scientific">Collimonas arenae</name>
    <dbReference type="NCBI Taxonomy" id="279058"/>
    <lineage>
        <taxon>Bacteria</taxon>
        <taxon>Pseudomonadati</taxon>
        <taxon>Pseudomonadota</taxon>
        <taxon>Betaproteobacteria</taxon>
        <taxon>Burkholderiales</taxon>
        <taxon>Oxalobacteraceae</taxon>
        <taxon>Collimonas</taxon>
    </lineage>
</organism>
<protein>
    <submittedName>
        <fullName evidence="1">Uncharacterized protein</fullName>
    </submittedName>
</protein>
<sequence length="277" mass="32004">MLETHAYALINPLQVDPANWQDLPTIPVVPASFQSQPELFPVLLKLNDLEPAVRIALLSRAETWEHGSDYPWFSALLDTPAPAEQIQQHLASCMELHQLTGEVDLIRIHDPRTFRHLRWLLDEQQLAALLGPVNTWSWREPNGQWRNHRNTTRSATVFQLSLQQQHQLLRLGEVNATLQHLTRVAPNLHDDDALARRIDILLAEAWHTHLLADQTDRQLYAIQALRFHPDIHQHPFMRKRLEQVHAEAISYVGACAELDEPAMHRFAEELRISKDRT</sequence>
<name>A0A0A1FF55_9BURK</name>
<evidence type="ECO:0000313" key="1">
    <source>
        <dbReference type="EMBL" id="AIY41482.1"/>
    </source>
</evidence>
<gene>
    <name evidence="1" type="ORF">LT85_2324</name>
</gene>
<reference evidence="2" key="1">
    <citation type="journal article" date="2014" name="Soil Biol. Biochem.">
        <title>Structure and function of bacterial communities in ageing soils: Insights from the Mendocino ecological staircase.</title>
        <authorList>
            <person name="Uroz S."/>
            <person name="Tech J.J."/>
            <person name="Sawaya N.A."/>
            <person name="Frey-Klett P."/>
            <person name="Leveau J.H.J."/>
        </authorList>
    </citation>
    <scope>NUCLEOTIDE SEQUENCE [LARGE SCALE GENOMIC DNA]</scope>
    <source>
        <strain evidence="2">Cal35</strain>
    </source>
</reference>
<evidence type="ECO:0000313" key="2">
    <source>
        <dbReference type="Proteomes" id="UP000030302"/>
    </source>
</evidence>